<dbReference type="AlphaFoldDB" id="A0A0V0R806"/>
<dbReference type="PANTHER" id="PTHR46093">
    <property type="entry name" value="ACYL-COA-BINDING DOMAIN-CONTAINING PROTEIN 5"/>
    <property type="match status" value="1"/>
</dbReference>
<evidence type="ECO:0000313" key="4">
    <source>
        <dbReference type="EMBL" id="KRX10625.1"/>
    </source>
</evidence>
<dbReference type="Gene3D" id="2.120.10.80">
    <property type="entry name" value="Kelch-type beta propeller"/>
    <property type="match status" value="2"/>
</dbReference>
<keyword evidence="3" id="KW-0175">Coiled coil</keyword>
<accession>A0A0V0R806</accession>
<dbReference type="InParanoid" id="A0A0V0R806"/>
<dbReference type="InterPro" id="IPR015915">
    <property type="entry name" value="Kelch-typ_b-propeller"/>
</dbReference>
<dbReference type="Pfam" id="PF24681">
    <property type="entry name" value="Kelch_KLHDC2_KLHL20_DRC7"/>
    <property type="match status" value="2"/>
</dbReference>
<evidence type="ECO:0000256" key="3">
    <source>
        <dbReference type="SAM" id="Coils"/>
    </source>
</evidence>
<evidence type="ECO:0000313" key="5">
    <source>
        <dbReference type="Proteomes" id="UP000054937"/>
    </source>
</evidence>
<organism evidence="4 5">
    <name type="scientific">Pseudocohnilembus persalinus</name>
    <name type="common">Ciliate</name>
    <dbReference type="NCBI Taxonomy" id="266149"/>
    <lineage>
        <taxon>Eukaryota</taxon>
        <taxon>Sar</taxon>
        <taxon>Alveolata</taxon>
        <taxon>Ciliophora</taxon>
        <taxon>Intramacronucleata</taxon>
        <taxon>Oligohymenophorea</taxon>
        <taxon>Scuticociliatia</taxon>
        <taxon>Philasterida</taxon>
        <taxon>Pseudocohnilembidae</taxon>
        <taxon>Pseudocohnilembus</taxon>
    </lineage>
</organism>
<reference evidence="4 5" key="1">
    <citation type="journal article" date="2015" name="Sci. Rep.">
        <title>Genome of the facultative scuticociliatosis pathogen Pseudocohnilembus persalinus provides insight into its virulence through horizontal gene transfer.</title>
        <authorList>
            <person name="Xiong J."/>
            <person name="Wang G."/>
            <person name="Cheng J."/>
            <person name="Tian M."/>
            <person name="Pan X."/>
            <person name="Warren A."/>
            <person name="Jiang C."/>
            <person name="Yuan D."/>
            <person name="Miao W."/>
        </authorList>
    </citation>
    <scope>NUCLEOTIDE SEQUENCE [LARGE SCALE GENOMIC DNA]</scope>
    <source>
        <strain evidence="4">36N120E</strain>
    </source>
</reference>
<dbReference type="EMBL" id="LDAU01000025">
    <property type="protein sequence ID" value="KRX10625.1"/>
    <property type="molecule type" value="Genomic_DNA"/>
</dbReference>
<dbReference type="PANTHER" id="PTHR46093:SF18">
    <property type="entry name" value="FIBRONECTIN TYPE-III DOMAIN-CONTAINING PROTEIN"/>
    <property type="match status" value="1"/>
</dbReference>
<dbReference type="Proteomes" id="UP000054937">
    <property type="component" value="Unassembled WGS sequence"/>
</dbReference>
<name>A0A0V0R806_PSEPJ</name>
<dbReference type="FunCoup" id="A0A0V0R806">
    <property type="interactions" value="6"/>
</dbReference>
<evidence type="ECO:0000256" key="1">
    <source>
        <dbReference type="ARBA" id="ARBA00022441"/>
    </source>
</evidence>
<dbReference type="OMA" id="ISEWKPP"/>
<protein>
    <recommendedName>
        <fullName evidence="6">Galactose oxidase/kelch, beta-propeller</fullName>
    </recommendedName>
</protein>
<gene>
    <name evidence="4" type="ORF">PPERSA_05445</name>
</gene>
<evidence type="ECO:0008006" key="6">
    <source>
        <dbReference type="Google" id="ProtNLM"/>
    </source>
</evidence>
<keyword evidence="1" id="KW-0880">Kelch repeat</keyword>
<keyword evidence="5" id="KW-1185">Reference proteome</keyword>
<proteinExistence type="predicted"/>
<dbReference type="SUPFAM" id="SSF117281">
    <property type="entry name" value="Kelch motif"/>
    <property type="match status" value="2"/>
</dbReference>
<feature type="coiled-coil region" evidence="3">
    <location>
        <begin position="12"/>
        <end position="46"/>
    </location>
</feature>
<comment type="caution">
    <text evidence="4">The sequence shown here is derived from an EMBL/GenBank/DDBJ whole genome shotgun (WGS) entry which is preliminary data.</text>
</comment>
<dbReference type="OrthoDB" id="313282at2759"/>
<evidence type="ECO:0000256" key="2">
    <source>
        <dbReference type="ARBA" id="ARBA00022737"/>
    </source>
</evidence>
<keyword evidence="2" id="KW-0677">Repeat</keyword>
<sequence length="431" mass="50612">MAFNQKQAGYLKDYINLEIKDAEKQIKQMNLKLKEKKLNSNRVRKKQENTRNIIEQKQFESEQQQKNKFNEEEFNYGEKKKSIHITKTYNVFWTQVKDDDNWKPESREGGSLVQQDRFLVLYGGIGKQFLDQVAYFDLMRFQWEKKTNPQIGEVQPDKGRRGMTTNIHKDKIIYFGGEKRYNDQLKIRQCYLDFKQYDFGKNQWSVLKLDQFSSMVIARRDHCTVNISSKYLFYYGGIDSNGKYITEPQILNLETLKNYNVELQVAQKSKAKIMPVAYFTMKAIFKSEFTLEKIYTPIQFKKYSIKQPVKEEGIYIFGGKNENGKANNYLHIIKPGQAPYIYDRLVPEGQPPEARYGHSMDYCHSLNSLVIYGGCNEDSSNVYFNDVHILDLQYLLWCKVEVQGPQFSGRAMHCSTLVDDKIFIFGGIQIK</sequence>